<dbReference type="GO" id="GO:0071880">
    <property type="term" value="P:adenylate cyclase-activating adrenergic receptor signaling pathway"/>
    <property type="evidence" value="ECO:0007669"/>
    <property type="project" value="TreeGrafter"/>
</dbReference>
<dbReference type="STRING" id="283909.R7UQ23"/>
<keyword evidence="8 10" id="KW-0675">Receptor</keyword>
<evidence type="ECO:0000313" key="14">
    <source>
        <dbReference type="EMBL" id="ELU06037.1"/>
    </source>
</evidence>
<feature type="domain" description="G-protein coupled receptors family 1 profile" evidence="13">
    <location>
        <begin position="70"/>
        <end position="363"/>
    </location>
</feature>
<dbReference type="AlphaFoldDB" id="R7UQ23"/>
<dbReference type="Gene3D" id="1.20.1070.10">
    <property type="entry name" value="Rhodopsin 7-helix transmembrane proteins"/>
    <property type="match status" value="1"/>
</dbReference>
<evidence type="ECO:0000256" key="9">
    <source>
        <dbReference type="ARBA" id="ARBA00023224"/>
    </source>
</evidence>
<evidence type="ECO:0000256" key="12">
    <source>
        <dbReference type="SAM" id="Phobius"/>
    </source>
</evidence>
<evidence type="ECO:0000256" key="4">
    <source>
        <dbReference type="ARBA" id="ARBA00022989"/>
    </source>
</evidence>
<sequence length="399" mass="44003">MCEDGAHGCPRAEADWSWLPLLVNYTPGERNSWIIVREENKSQYAEMVNETGRASVVLFGGMLSACSVLLNLFLCWLLSRRRPHSLPAAVAFPARPLLINSSLAQLALGAFVIPLQVVTEKVGRWALGPVMCRCWLSAQVLLVALTVWSLFVITLDRFVYVVQPLAYSRRFGRRSTIGAIAFSWLVSFATLIPMIVALDQPEFLHEGMCAVSMTRQHAFTLSFAVFLGPALLTLIAVLAVVIAAVQAKIQQRMLRKQALGGPLNDDDDEEATRTLCSDGRRSGHGRCCCCPDISFVTYSEFVHVGGVASAVVASVLVSIGLWTPFYVTNVLIPFCNGLCVNPDMWSLFVWLGYSNAGISPVVWLLDPDVRAQLKDLLSRPRQKRRDSTRKGSNTMPVTL</sequence>
<reference evidence="16" key="1">
    <citation type="submission" date="2012-12" db="EMBL/GenBank/DDBJ databases">
        <authorList>
            <person name="Hellsten U."/>
            <person name="Grimwood J."/>
            <person name="Chapman J.A."/>
            <person name="Shapiro H."/>
            <person name="Aerts A."/>
            <person name="Otillar R.P."/>
            <person name="Terry A.Y."/>
            <person name="Boore J.L."/>
            <person name="Simakov O."/>
            <person name="Marletaz F."/>
            <person name="Cho S.-J."/>
            <person name="Edsinger-Gonzales E."/>
            <person name="Havlak P."/>
            <person name="Kuo D.-H."/>
            <person name="Larsson T."/>
            <person name="Lv J."/>
            <person name="Arendt D."/>
            <person name="Savage R."/>
            <person name="Osoegawa K."/>
            <person name="de Jong P."/>
            <person name="Lindberg D.R."/>
            <person name="Seaver E.C."/>
            <person name="Weisblat D.A."/>
            <person name="Putnam N.H."/>
            <person name="Grigoriev I.V."/>
            <person name="Rokhsar D.S."/>
        </authorList>
    </citation>
    <scope>NUCLEOTIDE SEQUENCE</scope>
    <source>
        <strain evidence="16">I ESC-2004</strain>
    </source>
</reference>
<dbReference type="OrthoDB" id="6117944at2759"/>
<dbReference type="Pfam" id="PF00001">
    <property type="entry name" value="7tm_1"/>
    <property type="match status" value="1"/>
</dbReference>
<dbReference type="GO" id="GO:0043410">
    <property type="term" value="P:positive regulation of MAPK cascade"/>
    <property type="evidence" value="ECO:0007669"/>
    <property type="project" value="TreeGrafter"/>
</dbReference>
<keyword evidence="6 12" id="KW-0472">Membrane</keyword>
<evidence type="ECO:0000256" key="8">
    <source>
        <dbReference type="ARBA" id="ARBA00023170"/>
    </source>
</evidence>
<dbReference type="GO" id="GO:0005886">
    <property type="term" value="C:plasma membrane"/>
    <property type="evidence" value="ECO:0007669"/>
    <property type="project" value="UniProtKB-SubCell"/>
</dbReference>
<feature type="transmembrane region" description="Helical" evidence="12">
    <location>
        <begin position="218"/>
        <end position="245"/>
    </location>
</feature>
<evidence type="ECO:0000256" key="10">
    <source>
        <dbReference type="RuleBase" id="RU000688"/>
    </source>
</evidence>
<dbReference type="EMBL" id="AMQN01007596">
    <property type="status" value="NOT_ANNOTATED_CDS"/>
    <property type="molecule type" value="Genomic_DNA"/>
</dbReference>
<evidence type="ECO:0000256" key="3">
    <source>
        <dbReference type="ARBA" id="ARBA00022692"/>
    </source>
</evidence>
<reference evidence="14 16" key="2">
    <citation type="journal article" date="2013" name="Nature">
        <title>Insights into bilaterian evolution from three spiralian genomes.</title>
        <authorList>
            <person name="Simakov O."/>
            <person name="Marletaz F."/>
            <person name="Cho S.J."/>
            <person name="Edsinger-Gonzales E."/>
            <person name="Havlak P."/>
            <person name="Hellsten U."/>
            <person name="Kuo D.H."/>
            <person name="Larsson T."/>
            <person name="Lv J."/>
            <person name="Arendt D."/>
            <person name="Savage R."/>
            <person name="Osoegawa K."/>
            <person name="de Jong P."/>
            <person name="Grimwood J."/>
            <person name="Chapman J.A."/>
            <person name="Shapiro H."/>
            <person name="Aerts A."/>
            <person name="Otillar R.P."/>
            <person name="Terry A.Y."/>
            <person name="Boore J.L."/>
            <person name="Grigoriev I.V."/>
            <person name="Lindberg D.R."/>
            <person name="Seaver E.C."/>
            <person name="Weisblat D.A."/>
            <person name="Putnam N.H."/>
            <person name="Rokhsar D.S."/>
        </authorList>
    </citation>
    <scope>NUCLEOTIDE SEQUENCE</scope>
    <source>
        <strain evidence="14 16">I ESC-2004</strain>
    </source>
</reference>
<protein>
    <recommendedName>
        <fullName evidence="13">G-protein coupled receptors family 1 profile domain-containing protein</fullName>
    </recommendedName>
</protein>
<evidence type="ECO:0000256" key="5">
    <source>
        <dbReference type="ARBA" id="ARBA00023040"/>
    </source>
</evidence>
<keyword evidence="7" id="KW-1015">Disulfide bond</keyword>
<comment type="subcellular location">
    <subcellularLocation>
        <location evidence="1">Cell membrane</location>
        <topology evidence="1">Multi-pass membrane protein</topology>
    </subcellularLocation>
</comment>
<evidence type="ECO:0000313" key="16">
    <source>
        <dbReference type="Proteomes" id="UP000014760"/>
    </source>
</evidence>
<keyword evidence="5 10" id="KW-0297">G-protein coupled receptor</keyword>
<dbReference type="PROSITE" id="PS50262">
    <property type="entry name" value="G_PROTEIN_RECEP_F1_2"/>
    <property type="match status" value="1"/>
</dbReference>
<proteinExistence type="inferred from homology"/>
<evidence type="ECO:0000256" key="7">
    <source>
        <dbReference type="ARBA" id="ARBA00023157"/>
    </source>
</evidence>
<dbReference type="InterPro" id="IPR000276">
    <property type="entry name" value="GPCR_Rhodpsn"/>
</dbReference>
<reference evidence="15" key="3">
    <citation type="submission" date="2015-06" db="UniProtKB">
        <authorList>
            <consortium name="EnsemblMetazoa"/>
        </authorList>
    </citation>
    <scope>IDENTIFICATION</scope>
</reference>
<feature type="compositionally biased region" description="Polar residues" evidence="11">
    <location>
        <begin position="390"/>
        <end position="399"/>
    </location>
</feature>
<dbReference type="Proteomes" id="UP000014760">
    <property type="component" value="Unassembled WGS sequence"/>
</dbReference>
<dbReference type="InterPro" id="IPR017452">
    <property type="entry name" value="GPCR_Rhodpsn_7TM"/>
</dbReference>
<dbReference type="GO" id="GO:0004993">
    <property type="term" value="F:G protein-coupled serotonin receptor activity"/>
    <property type="evidence" value="ECO:0007669"/>
    <property type="project" value="UniProtKB-ARBA"/>
</dbReference>
<evidence type="ECO:0000256" key="1">
    <source>
        <dbReference type="ARBA" id="ARBA00004651"/>
    </source>
</evidence>
<feature type="transmembrane region" description="Helical" evidence="12">
    <location>
        <begin position="97"/>
        <end position="115"/>
    </location>
</feature>
<comment type="similarity">
    <text evidence="10">Belongs to the G-protein coupled receptor 1 family.</text>
</comment>
<keyword evidence="3 10" id="KW-0812">Transmembrane</keyword>
<keyword evidence="9 10" id="KW-0807">Transducer</keyword>
<keyword evidence="4 12" id="KW-1133">Transmembrane helix</keyword>
<evidence type="ECO:0000259" key="13">
    <source>
        <dbReference type="PROSITE" id="PS50262"/>
    </source>
</evidence>
<organism evidence="14">
    <name type="scientific">Capitella teleta</name>
    <name type="common">Polychaete worm</name>
    <dbReference type="NCBI Taxonomy" id="283909"/>
    <lineage>
        <taxon>Eukaryota</taxon>
        <taxon>Metazoa</taxon>
        <taxon>Spiralia</taxon>
        <taxon>Lophotrochozoa</taxon>
        <taxon>Annelida</taxon>
        <taxon>Polychaeta</taxon>
        <taxon>Sedentaria</taxon>
        <taxon>Scolecida</taxon>
        <taxon>Capitellidae</taxon>
        <taxon>Capitella</taxon>
    </lineage>
</organism>
<dbReference type="PROSITE" id="PS00237">
    <property type="entry name" value="G_PROTEIN_RECEP_F1_1"/>
    <property type="match status" value="1"/>
</dbReference>
<keyword evidence="2" id="KW-1003">Cell membrane</keyword>
<evidence type="ECO:0000256" key="2">
    <source>
        <dbReference type="ARBA" id="ARBA00022475"/>
    </source>
</evidence>
<keyword evidence="16" id="KW-1185">Reference proteome</keyword>
<dbReference type="EMBL" id="KB300985">
    <property type="protein sequence ID" value="ELU06037.1"/>
    <property type="molecule type" value="Genomic_DNA"/>
</dbReference>
<dbReference type="HOGENOM" id="CLU_009579_11_5_1"/>
<gene>
    <name evidence="14" type="ORF">CAPTEDRAFT_188563</name>
</gene>
<feature type="transmembrane region" description="Helical" evidence="12">
    <location>
        <begin position="176"/>
        <end position="198"/>
    </location>
</feature>
<feature type="transmembrane region" description="Helical" evidence="12">
    <location>
        <begin position="56"/>
        <end position="77"/>
    </location>
</feature>
<name>R7UQ23_CAPTE</name>
<dbReference type="PRINTS" id="PR00237">
    <property type="entry name" value="GPCRRHODOPSN"/>
</dbReference>
<dbReference type="OMA" id="KHEVITY"/>
<feature type="region of interest" description="Disordered" evidence="11">
    <location>
        <begin position="378"/>
        <end position="399"/>
    </location>
</feature>
<dbReference type="SUPFAM" id="SSF81321">
    <property type="entry name" value="Family A G protein-coupled receptor-like"/>
    <property type="match status" value="1"/>
</dbReference>
<evidence type="ECO:0000313" key="15">
    <source>
        <dbReference type="EnsemblMetazoa" id="CapteP188563"/>
    </source>
</evidence>
<feature type="transmembrane region" description="Helical" evidence="12">
    <location>
        <begin position="135"/>
        <end position="155"/>
    </location>
</feature>
<dbReference type="EnsemblMetazoa" id="CapteT188563">
    <property type="protein sequence ID" value="CapteP188563"/>
    <property type="gene ID" value="CapteG188563"/>
</dbReference>
<evidence type="ECO:0000256" key="6">
    <source>
        <dbReference type="ARBA" id="ARBA00023136"/>
    </source>
</evidence>
<feature type="transmembrane region" description="Helical" evidence="12">
    <location>
        <begin position="301"/>
        <end position="325"/>
    </location>
</feature>
<evidence type="ECO:0000256" key="11">
    <source>
        <dbReference type="SAM" id="MobiDB-lite"/>
    </source>
</evidence>
<dbReference type="PANTHER" id="PTHR24248:SF199">
    <property type="entry name" value="IP13425P-RELATED"/>
    <property type="match status" value="1"/>
</dbReference>
<feature type="transmembrane region" description="Helical" evidence="12">
    <location>
        <begin position="345"/>
        <end position="365"/>
    </location>
</feature>
<dbReference type="PANTHER" id="PTHR24248">
    <property type="entry name" value="ADRENERGIC RECEPTOR-RELATED G-PROTEIN COUPLED RECEPTOR"/>
    <property type="match status" value="1"/>
</dbReference>
<accession>R7UQ23</accession>